<dbReference type="AlphaFoldDB" id="A0A2P7QF65"/>
<evidence type="ECO:0000256" key="8">
    <source>
        <dbReference type="SAM" id="Phobius"/>
    </source>
</evidence>
<feature type="transmembrane region" description="Helical" evidence="8">
    <location>
        <begin position="418"/>
        <end position="446"/>
    </location>
</feature>
<feature type="transmembrane region" description="Helical" evidence="8">
    <location>
        <begin position="328"/>
        <end position="346"/>
    </location>
</feature>
<dbReference type="EMBL" id="PXYH01000035">
    <property type="protein sequence ID" value="PSJ36621.1"/>
    <property type="molecule type" value="Genomic_DNA"/>
</dbReference>
<accession>A0A2P7QF65</accession>
<reference evidence="9 10" key="1">
    <citation type="submission" date="2018-03" db="EMBL/GenBank/DDBJ databases">
        <title>The draft genome of Zobellella taiwanensis JCM 13381.</title>
        <authorList>
            <person name="Liu L."/>
            <person name="Li L."/>
            <person name="Wang T."/>
            <person name="Zhang X."/>
            <person name="Liang L."/>
        </authorList>
    </citation>
    <scope>NUCLEOTIDE SEQUENCE [LARGE SCALE GENOMIC DNA]</scope>
    <source>
        <strain evidence="9 10">JCM 13381</strain>
    </source>
</reference>
<feature type="transmembrane region" description="Helical" evidence="8">
    <location>
        <begin position="483"/>
        <end position="503"/>
    </location>
</feature>
<feature type="transmembrane region" description="Helical" evidence="8">
    <location>
        <begin position="358"/>
        <end position="383"/>
    </location>
</feature>
<dbReference type="Proteomes" id="UP000242181">
    <property type="component" value="Unassembled WGS sequence"/>
</dbReference>
<keyword evidence="4" id="KW-1003">Cell membrane</keyword>
<name>A0A2P7QF65_9GAMM</name>
<comment type="caution">
    <text evidence="9">The sequence shown here is derived from an EMBL/GenBank/DDBJ whole genome shotgun (WGS) entry which is preliminary data.</text>
</comment>
<dbReference type="NCBIfam" id="TIGR00842">
    <property type="entry name" value="bcct"/>
    <property type="match status" value="1"/>
</dbReference>
<feature type="transmembrane region" description="Helical" evidence="8">
    <location>
        <begin position="57"/>
        <end position="77"/>
    </location>
</feature>
<dbReference type="PANTHER" id="PTHR30047">
    <property type="entry name" value="HIGH-AFFINITY CHOLINE TRANSPORT PROTEIN-RELATED"/>
    <property type="match status" value="1"/>
</dbReference>
<comment type="subcellular location">
    <subcellularLocation>
        <location evidence="1">Cell membrane</location>
        <topology evidence="1">Multi-pass membrane protein</topology>
    </subcellularLocation>
</comment>
<evidence type="ECO:0000256" key="1">
    <source>
        <dbReference type="ARBA" id="ARBA00004651"/>
    </source>
</evidence>
<feature type="transmembrane region" description="Helical" evidence="8">
    <location>
        <begin position="273"/>
        <end position="297"/>
    </location>
</feature>
<keyword evidence="10" id="KW-1185">Reference proteome</keyword>
<dbReference type="OrthoDB" id="9775735at2"/>
<evidence type="ECO:0000256" key="4">
    <source>
        <dbReference type="ARBA" id="ARBA00022475"/>
    </source>
</evidence>
<comment type="similarity">
    <text evidence="2">Belongs to the BCCT transporter (TC 2.A.15) family.</text>
</comment>
<evidence type="ECO:0000313" key="9">
    <source>
        <dbReference type="EMBL" id="PSJ36621.1"/>
    </source>
</evidence>
<feature type="transmembrane region" description="Helical" evidence="8">
    <location>
        <begin position="242"/>
        <end position="261"/>
    </location>
</feature>
<proteinExistence type="inferred from homology"/>
<evidence type="ECO:0000256" key="7">
    <source>
        <dbReference type="ARBA" id="ARBA00023136"/>
    </source>
</evidence>
<feature type="transmembrane region" description="Helical" evidence="8">
    <location>
        <begin position="156"/>
        <end position="174"/>
    </location>
</feature>
<dbReference type="Pfam" id="PF02028">
    <property type="entry name" value="BCCT"/>
    <property type="match status" value="1"/>
</dbReference>
<evidence type="ECO:0000313" key="10">
    <source>
        <dbReference type="Proteomes" id="UP000242181"/>
    </source>
</evidence>
<organism evidence="9 10">
    <name type="scientific">Zobellella taiwanensis</name>
    <dbReference type="NCBI Taxonomy" id="347535"/>
    <lineage>
        <taxon>Bacteria</taxon>
        <taxon>Pseudomonadati</taxon>
        <taxon>Pseudomonadota</taxon>
        <taxon>Gammaproteobacteria</taxon>
        <taxon>Aeromonadales</taxon>
        <taxon>Aeromonadaceae</taxon>
        <taxon>Zobellella</taxon>
    </lineage>
</organism>
<protein>
    <submittedName>
        <fullName evidence="9">Choline transporter</fullName>
    </submittedName>
</protein>
<keyword evidence="5 8" id="KW-0812">Transmembrane</keyword>
<sequence length="542" mass="59208">MSDRLMKRLEPMLAGVNPTMAIASVAMVFVFVLFTVTNAELANEIYSGTKAWIEGSLGWYYVAVVGAVLFFTFWVGLSRYGNLKLGKDDEQPEFSNFSWFSMLFSAAVGTGLLFWSIAEPLMHMQGNPFMEMAGVETNSSESAQIALRITMLHWGLHGWSIYILMGLALAYFTYRHGLPLTIRSALYPILGKRIHGPIGHAVDLLAIFSTLFGTATTLGLGVSQMNAGLNYIFGWEISTTNQVLLIAVTSVVATLSAVSGVRKGILWLSEWNIRLSSILFLFLLLAGPTVFLLGLYATSIGDYLANFIPMGLWTDADQSRQWQGWWTIFYWGWWLSWGPFVGMFIARISRGRTVRQVVIGGMLASTLGAFLWIVIMGGTGVYMQLHGSDLASVANQDLTMVLYKTIESLNIHWATLPMAALATLMIVSWFVTSADSATLVICTILSSGDESPPKRYRVIWGLGLGALAAVLLLAGGLQGLQAATIAAALPFSLVLLVICYCLAKAFHREEGHLALTNCHAEAEAGKISKPIISTHATGQQIK</sequence>
<dbReference type="InterPro" id="IPR000060">
    <property type="entry name" value="BCCT_transptr"/>
</dbReference>
<gene>
    <name evidence="9" type="ORF">C7I36_16495</name>
</gene>
<feature type="transmembrane region" description="Helical" evidence="8">
    <location>
        <begin position="97"/>
        <end position="118"/>
    </location>
</feature>
<evidence type="ECO:0000256" key="2">
    <source>
        <dbReference type="ARBA" id="ARBA00005658"/>
    </source>
</evidence>
<dbReference type="GO" id="GO:0005886">
    <property type="term" value="C:plasma membrane"/>
    <property type="evidence" value="ECO:0007669"/>
    <property type="project" value="UniProtKB-SubCell"/>
</dbReference>
<feature type="transmembrane region" description="Helical" evidence="8">
    <location>
        <begin position="201"/>
        <end position="222"/>
    </location>
</feature>
<evidence type="ECO:0000256" key="3">
    <source>
        <dbReference type="ARBA" id="ARBA00022448"/>
    </source>
</evidence>
<feature type="transmembrane region" description="Helical" evidence="8">
    <location>
        <begin position="458"/>
        <end position="477"/>
    </location>
</feature>
<dbReference type="PANTHER" id="PTHR30047:SF7">
    <property type="entry name" value="HIGH-AFFINITY CHOLINE TRANSPORT PROTEIN"/>
    <property type="match status" value="1"/>
</dbReference>
<feature type="transmembrane region" description="Helical" evidence="8">
    <location>
        <begin position="12"/>
        <end position="37"/>
    </location>
</feature>
<keyword evidence="3" id="KW-0813">Transport</keyword>
<evidence type="ECO:0000256" key="5">
    <source>
        <dbReference type="ARBA" id="ARBA00022692"/>
    </source>
</evidence>
<dbReference type="GO" id="GO:0022857">
    <property type="term" value="F:transmembrane transporter activity"/>
    <property type="evidence" value="ECO:0007669"/>
    <property type="project" value="InterPro"/>
</dbReference>
<evidence type="ECO:0000256" key="6">
    <source>
        <dbReference type="ARBA" id="ARBA00022989"/>
    </source>
</evidence>
<keyword evidence="7 8" id="KW-0472">Membrane</keyword>
<keyword evidence="6 8" id="KW-1133">Transmembrane helix</keyword>